<protein>
    <submittedName>
        <fullName evidence="2">Uncharacterized protein</fullName>
    </submittedName>
</protein>
<evidence type="ECO:0000256" key="1">
    <source>
        <dbReference type="SAM" id="MobiDB-lite"/>
    </source>
</evidence>
<evidence type="ECO:0000313" key="3">
    <source>
        <dbReference type="Proteomes" id="UP000247792"/>
    </source>
</evidence>
<reference evidence="2 3" key="1">
    <citation type="submission" date="2018-05" db="EMBL/GenBank/DDBJ databases">
        <title>Genomic Encyclopedia of Type Strains, Phase IV (KMG-IV): sequencing the most valuable type-strain genomes for metagenomic binning, comparative biology and taxonomic classification.</title>
        <authorList>
            <person name="Goeker M."/>
        </authorList>
    </citation>
    <scope>NUCLEOTIDE SEQUENCE [LARGE SCALE GENOMIC DNA]</scope>
    <source>
        <strain evidence="2 3">DSM 19792</strain>
    </source>
</reference>
<comment type="caution">
    <text evidence="2">The sequence shown here is derived from an EMBL/GenBank/DDBJ whole genome shotgun (WGS) entry which is preliminary data.</text>
</comment>
<feature type="region of interest" description="Disordered" evidence="1">
    <location>
        <begin position="25"/>
        <end position="46"/>
    </location>
</feature>
<dbReference type="EMBL" id="QJKB01000005">
    <property type="protein sequence ID" value="PXX42419.1"/>
    <property type="molecule type" value="Genomic_DNA"/>
</dbReference>
<gene>
    <name evidence="2" type="ORF">DFR42_10577</name>
</gene>
<accession>A0A318J708</accession>
<keyword evidence="3" id="KW-1185">Reference proteome</keyword>
<dbReference type="AlphaFoldDB" id="A0A318J708"/>
<sequence length="184" mass="20603">MSPVWTPIALALKIVSRFLEKPPGNISWHQQQGARKQRTPGKAGHPGDQYTQARLFWVVGDGNSTALRIFGDNIPGNPLARPATEKWPVSLISLAVDAVVIQHLETPCLPYIIFVTRHGMEISLYFAHPDFRLHSGPVHALTGPEKFHYRPERPGYGNEEEKNSEVDSHDCKNPEVKKSPADHF</sequence>
<organism evidence="2 3">
    <name type="scientific">Undibacterium pigrum</name>
    <dbReference type="NCBI Taxonomy" id="401470"/>
    <lineage>
        <taxon>Bacteria</taxon>
        <taxon>Pseudomonadati</taxon>
        <taxon>Pseudomonadota</taxon>
        <taxon>Betaproteobacteria</taxon>
        <taxon>Burkholderiales</taxon>
        <taxon>Oxalobacteraceae</taxon>
        <taxon>Undibacterium</taxon>
    </lineage>
</organism>
<proteinExistence type="predicted"/>
<feature type="region of interest" description="Disordered" evidence="1">
    <location>
        <begin position="144"/>
        <end position="184"/>
    </location>
</feature>
<feature type="compositionally biased region" description="Basic and acidic residues" evidence="1">
    <location>
        <begin position="145"/>
        <end position="184"/>
    </location>
</feature>
<name>A0A318J708_9BURK</name>
<evidence type="ECO:0000313" key="2">
    <source>
        <dbReference type="EMBL" id="PXX42419.1"/>
    </source>
</evidence>
<dbReference type="Proteomes" id="UP000247792">
    <property type="component" value="Unassembled WGS sequence"/>
</dbReference>